<dbReference type="PANTHER" id="PTHR10039:SF5">
    <property type="entry name" value="NACHT DOMAIN-CONTAINING PROTEIN"/>
    <property type="match status" value="1"/>
</dbReference>
<protein>
    <recommendedName>
        <fullName evidence="6">NACHT domain-containing protein</fullName>
    </recommendedName>
</protein>
<keyword evidence="1" id="KW-0677">Repeat</keyword>
<accession>A0ABR3T748</accession>
<evidence type="ECO:0008006" key="6">
    <source>
        <dbReference type="Google" id="ProtNLM"/>
    </source>
</evidence>
<evidence type="ECO:0000259" key="2">
    <source>
        <dbReference type="Pfam" id="PF24883"/>
    </source>
</evidence>
<dbReference type="SUPFAM" id="SSF52540">
    <property type="entry name" value="P-loop containing nucleoside triphosphate hydrolases"/>
    <property type="match status" value="1"/>
</dbReference>
<dbReference type="InterPro" id="IPR036770">
    <property type="entry name" value="Ankyrin_rpt-contain_sf"/>
</dbReference>
<name>A0ABR3T748_9PEZI</name>
<evidence type="ECO:0000256" key="1">
    <source>
        <dbReference type="ARBA" id="ARBA00022737"/>
    </source>
</evidence>
<reference evidence="4 5" key="1">
    <citation type="journal article" date="2023" name="Plant Dis.">
        <title>First Report of Diplodia intermedia Causing Canker and Dieback Diseases on Apple Trees in Canada.</title>
        <authorList>
            <person name="Ellouze W."/>
            <person name="Ilyukhin E."/>
            <person name="Sulman M."/>
            <person name="Ali S."/>
        </authorList>
    </citation>
    <scope>NUCLEOTIDE SEQUENCE [LARGE SCALE GENOMIC DNA]</scope>
    <source>
        <strain evidence="4 5">M45-28</strain>
    </source>
</reference>
<dbReference type="Pfam" id="PF25053">
    <property type="entry name" value="DUF7791"/>
    <property type="match status" value="1"/>
</dbReference>
<dbReference type="InterPro" id="IPR056884">
    <property type="entry name" value="NPHP3-like_N"/>
</dbReference>
<comment type="caution">
    <text evidence="4">The sequence shown here is derived from an EMBL/GenBank/DDBJ whole genome shotgun (WGS) entry which is preliminary data.</text>
</comment>
<keyword evidence="5" id="KW-1185">Reference proteome</keyword>
<dbReference type="EMBL" id="JAKEKT020000120">
    <property type="protein sequence ID" value="KAL1635208.1"/>
    <property type="molecule type" value="Genomic_DNA"/>
</dbReference>
<dbReference type="Gene3D" id="3.40.50.300">
    <property type="entry name" value="P-loop containing nucleotide triphosphate hydrolases"/>
    <property type="match status" value="1"/>
</dbReference>
<evidence type="ECO:0000313" key="4">
    <source>
        <dbReference type="EMBL" id="KAL1635208.1"/>
    </source>
</evidence>
<organism evidence="4 5">
    <name type="scientific">Diplodia intermedia</name>
    <dbReference type="NCBI Taxonomy" id="856260"/>
    <lineage>
        <taxon>Eukaryota</taxon>
        <taxon>Fungi</taxon>
        <taxon>Dikarya</taxon>
        <taxon>Ascomycota</taxon>
        <taxon>Pezizomycotina</taxon>
        <taxon>Dothideomycetes</taxon>
        <taxon>Dothideomycetes incertae sedis</taxon>
        <taxon>Botryosphaeriales</taxon>
        <taxon>Botryosphaeriaceae</taxon>
        <taxon>Diplodia</taxon>
    </lineage>
</organism>
<dbReference type="Proteomes" id="UP001521184">
    <property type="component" value="Unassembled WGS sequence"/>
</dbReference>
<dbReference type="InterPro" id="IPR027417">
    <property type="entry name" value="P-loop_NTPase"/>
</dbReference>
<proteinExistence type="predicted"/>
<evidence type="ECO:0000259" key="3">
    <source>
        <dbReference type="Pfam" id="PF25053"/>
    </source>
</evidence>
<dbReference type="Pfam" id="PF24883">
    <property type="entry name" value="NPHP3_N"/>
    <property type="match status" value="1"/>
</dbReference>
<dbReference type="PANTHER" id="PTHR10039">
    <property type="entry name" value="AMELOGENIN"/>
    <property type="match status" value="1"/>
</dbReference>
<sequence length="837" mass="94725">MEPFSVLGLAGTIVQLVEFGAKLFSKACEIYRCKGCSGEHDELDCIKQDLADIRQSFKRENHISQGAIHDRSLLELTERSEKLAAELLEMLKRVQSTSPSKVQSIRLAFRSYLPKDKMEGIQARLLAIRQQITLHLQDNSGWLHSGTGIFWVSGKPGSGKSTLMKYLCEHSKATESLKAWAGSHHLVIAKFFFWHVGTSMQKSLEGLLQSIVFEILDKNQEWIMTLCPPEKPRYDSWSQTELASLLACLARQRTGFSKFCFFIDGLDEYDGDMCDILGCLKDINRSANIKLCLSSRPWNCFEDSFGDRTDHKLYLEDLTRNDIASYVRDNLSTTIAQRYHPDSELMNDITLEIVEKAQGVFLWVALAVRSLQRGLTNGDSAVTLRQRLHSFPPELSDFFTHILNQVEDIYKTKTFCLFKIALEGSQPLTLLAFSFLMGDDVELALKIRPSQLSIADFQERWFQAERRLEARCKGLLEVQAGGTKSTSTYLHRDESYTGRIRKALWHECVLAEASGHLDADVVDQGNYFLIPENYRSGRLPRDLPSLGLLEDAIDRGLVSYLKHKAVKGFINFNSLGPQLLERTLADVGGRGRIDIILWLLDNGVEFPKAPMWSTETFFQLSSHGLTSWGTVSHTRILEVLLANGADVDSPNTRHLTWGAQIVQSLSVQPPERTLRVLQQLLRYGVDPNRRDAALNEKSPWEAFLNRVSDLGFLSVSSCHANLMEEFLRHGADPFVSVSSSMRSFSLVSLIEQYFPHDLSKRLKQILNEEIDHHRGRTIPANRQTILSRKRSVFEGHGEDCSPGLSRDVKPDPEMCRYTKAVKKMKTCGTQSDPIIID</sequence>
<feature type="domain" description="Nephrocystin 3-like N-terminal" evidence="2">
    <location>
        <begin position="140"/>
        <end position="296"/>
    </location>
</feature>
<gene>
    <name evidence="4" type="ORF">SLS58_010378</name>
</gene>
<dbReference type="Gene3D" id="1.25.40.20">
    <property type="entry name" value="Ankyrin repeat-containing domain"/>
    <property type="match status" value="1"/>
</dbReference>
<evidence type="ECO:0000313" key="5">
    <source>
        <dbReference type="Proteomes" id="UP001521184"/>
    </source>
</evidence>
<dbReference type="InterPro" id="IPR056693">
    <property type="entry name" value="DUF7791"/>
</dbReference>
<feature type="domain" description="DUF7791" evidence="3">
    <location>
        <begin position="406"/>
        <end position="482"/>
    </location>
</feature>